<evidence type="ECO:0000256" key="8">
    <source>
        <dbReference type="ARBA" id="ARBA00023027"/>
    </source>
</evidence>
<evidence type="ECO:0000256" key="13">
    <source>
        <dbReference type="ARBA" id="ARBA00023319"/>
    </source>
</evidence>
<evidence type="ECO:0000259" key="16">
    <source>
        <dbReference type="PROSITE" id="PS50104"/>
    </source>
</evidence>
<dbReference type="InterPro" id="IPR003599">
    <property type="entry name" value="Ig_sub"/>
</dbReference>
<gene>
    <name evidence="18" type="ORF">IRJ41_018140</name>
</gene>
<dbReference type="PROSITE" id="PS50835">
    <property type="entry name" value="IG_LIKE"/>
    <property type="match status" value="2"/>
</dbReference>
<dbReference type="SMART" id="SM00409">
    <property type="entry name" value="IG"/>
    <property type="match status" value="1"/>
</dbReference>
<dbReference type="GO" id="GO:0042130">
    <property type="term" value="P:negative regulation of T cell proliferation"/>
    <property type="evidence" value="ECO:0007669"/>
    <property type="project" value="TreeGrafter"/>
</dbReference>
<evidence type="ECO:0000256" key="1">
    <source>
        <dbReference type="ARBA" id="ARBA00004251"/>
    </source>
</evidence>
<dbReference type="AlphaFoldDB" id="A0A9W7TRT9"/>
<keyword evidence="6" id="KW-0378">Hydrolase</keyword>
<evidence type="ECO:0000256" key="2">
    <source>
        <dbReference type="ARBA" id="ARBA00009752"/>
    </source>
</evidence>
<comment type="subcellular location">
    <subcellularLocation>
        <location evidence="1">Cell membrane</location>
        <topology evidence="1">Single-pass type I membrane protein</topology>
    </subcellularLocation>
</comment>
<dbReference type="InterPro" id="IPR013106">
    <property type="entry name" value="Ig_V-set"/>
</dbReference>
<dbReference type="GO" id="GO:0016787">
    <property type="term" value="F:hydrolase activity"/>
    <property type="evidence" value="ECO:0007669"/>
    <property type="project" value="UniProtKB-KW"/>
</dbReference>
<dbReference type="InterPro" id="IPR051713">
    <property type="entry name" value="T-cell_Activation_Regulation"/>
</dbReference>
<dbReference type="PANTHER" id="PTHR25466">
    <property type="entry name" value="T-LYMPHOCYTE ACTIVATION ANTIGEN"/>
    <property type="match status" value="1"/>
</dbReference>
<evidence type="ECO:0000256" key="15">
    <source>
        <dbReference type="SAM" id="Phobius"/>
    </source>
</evidence>
<evidence type="ECO:0000256" key="10">
    <source>
        <dbReference type="ARBA" id="ARBA00023157"/>
    </source>
</evidence>
<keyword evidence="19" id="KW-1185">Reference proteome</keyword>
<dbReference type="Proteomes" id="UP001059041">
    <property type="component" value="Linkage Group LG14"/>
</dbReference>
<dbReference type="InterPro" id="IPR007110">
    <property type="entry name" value="Ig-like_dom"/>
</dbReference>
<dbReference type="GO" id="GO:0071222">
    <property type="term" value="P:cellular response to lipopolysaccharide"/>
    <property type="evidence" value="ECO:0007669"/>
    <property type="project" value="TreeGrafter"/>
</dbReference>
<feature type="domain" description="TIR" evidence="16">
    <location>
        <begin position="1"/>
        <end position="94"/>
    </location>
</feature>
<evidence type="ECO:0000256" key="4">
    <source>
        <dbReference type="ARBA" id="ARBA00022692"/>
    </source>
</evidence>
<reference evidence="18" key="1">
    <citation type="submission" date="2021-02" db="EMBL/GenBank/DDBJ databases">
        <title>Comparative genomics reveals that relaxation of natural selection precedes convergent phenotypic evolution of cavefish.</title>
        <authorList>
            <person name="Peng Z."/>
        </authorList>
    </citation>
    <scope>NUCLEOTIDE SEQUENCE</scope>
    <source>
        <tissue evidence="18">Muscle</tissue>
    </source>
</reference>
<dbReference type="GO" id="GO:0006955">
    <property type="term" value="P:immune response"/>
    <property type="evidence" value="ECO:0007669"/>
    <property type="project" value="TreeGrafter"/>
</dbReference>
<keyword evidence="4 15" id="KW-0812">Transmembrane</keyword>
<dbReference type="PANTHER" id="PTHR25466:SF2">
    <property type="entry name" value="T-LYMPHOCYTE ACTIVATION ANTIGEN CD86"/>
    <property type="match status" value="1"/>
</dbReference>
<evidence type="ECO:0000256" key="3">
    <source>
        <dbReference type="ARBA" id="ARBA00022475"/>
    </source>
</evidence>
<dbReference type="GO" id="GO:0042102">
    <property type="term" value="P:positive regulation of T cell proliferation"/>
    <property type="evidence" value="ECO:0007669"/>
    <property type="project" value="TreeGrafter"/>
</dbReference>
<dbReference type="InterPro" id="IPR035897">
    <property type="entry name" value="Toll_tir_struct_dom_sf"/>
</dbReference>
<dbReference type="SUPFAM" id="SSF48726">
    <property type="entry name" value="Immunoglobulin"/>
    <property type="match status" value="1"/>
</dbReference>
<keyword evidence="7 15" id="KW-1133">Transmembrane helix</keyword>
<dbReference type="Pfam" id="PF07686">
    <property type="entry name" value="V-set"/>
    <property type="match status" value="1"/>
</dbReference>
<keyword evidence="9 15" id="KW-0472">Membrane</keyword>
<proteinExistence type="inferred from homology"/>
<dbReference type="Gene3D" id="2.60.40.10">
    <property type="entry name" value="Immunoglobulins"/>
    <property type="match status" value="2"/>
</dbReference>
<dbReference type="EMBL" id="JAFHDT010000014">
    <property type="protein sequence ID" value="KAI7800992.1"/>
    <property type="molecule type" value="Genomic_DNA"/>
</dbReference>
<evidence type="ECO:0000256" key="5">
    <source>
        <dbReference type="ARBA" id="ARBA00022729"/>
    </source>
</evidence>
<feature type="domain" description="Ig-like" evidence="17">
    <location>
        <begin position="207"/>
        <end position="306"/>
    </location>
</feature>
<keyword evidence="10" id="KW-1015">Disulfide bond</keyword>
<feature type="transmembrane region" description="Helical" evidence="15">
    <location>
        <begin position="419"/>
        <end position="441"/>
    </location>
</feature>
<evidence type="ECO:0000256" key="6">
    <source>
        <dbReference type="ARBA" id="ARBA00022801"/>
    </source>
</evidence>
<evidence type="ECO:0000256" key="12">
    <source>
        <dbReference type="ARBA" id="ARBA00023180"/>
    </source>
</evidence>
<keyword evidence="13" id="KW-0393">Immunoglobulin domain</keyword>
<dbReference type="GO" id="GO:0007166">
    <property type="term" value="P:cell surface receptor signaling pathway"/>
    <property type="evidence" value="ECO:0007669"/>
    <property type="project" value="TreeGrafter"/>
</dbReference>
<dbReference type="SUPFAM" id="SSF52200">
    <property type="entry name" value="Toll/Interleukin receptor TIR domain"/>
    <property type="match status" value="1"/>
</dbReference>
<evidence type="ECO:0000256" key="11">
    <source>
        <dbReference type="ARBA" id="ARBA00023170"/>
    </source>
</evidence>
<comment type="caution">
    <text evidence="18">The sequence shown here is derived from an EMBL/GenBank/DDBJ whole genome shotgun (WGS) entry which is preliminary data.</text>
</comment>
<organism evidence="18 19">
    <name type="scientific">Triplophysa rosa</name>
    <name type="common">Cave loach</name>
    <dbReference type="NCBI Taxonomy" id="992332"/>
    <lineage>
        <taxon>Eukaryota</taxon>
        <taxon>Metazoa</taxon>
        <taxon>Chordata</taxon>
        <taxon>Craniata</taxon>
        <taxon>Vertebrata</taxon>
        <taxon>Euteleostomi</taxon>
        <taxon>Actinopterygii</taxon>
        <taxon>Neopterygii</taxon>
        <taxon>Teleostei</taxon>
        <taxon>Ostariophysi</taxon>
        <taxon>Cypriniformes</taxon>
        <taxon>Nemacheilidae</taxon>
        <taxon>Triplophysa</taxon>
    </lineage>
</organism>
<comment type="similarity">
    <text evidence="2">Belongs to the interleukin-1 receptor family.</text>
</comment>
<name>A0A9W7TRT9_TRIRA</name>
<keyword evidence="3" id="KW-1003">Cell membrane</keyword>
<evidence type="ECO:0000256" key="14">
    <source>
        <dbReference type="SAM" id="MobiDB-lite"/>
    </source>
</evidence>
<evidence type="ECO:0000313" key="18">
    <source>
        <dbReference type="EMBL" id="KAI7800992.1"/>
    </source>
</evidence>
<dbReference type="GO" id="GO:0031295">
    <property type="term" value="P:T cell costimulation"/>
    <property type="evidence" value="ECO:0007669"/>
    <property type="project" value="TreeGrafter"/>
</dbReference>
<keyword evidence="8" id="KW-0520">NAD</keyword>
<dbReference type="InterPro" id="IPR000157">
    <property type="entry name" value="TIR_dom"/>
</dbReference>
<evidence type="ECO:0000256" key="9">
    <source>
        <dbReference type="ARBA" id="ARBA00023136"/>
    </source>
</evidence>
<dbReference type="Gene3D" id="3.40.50.10140">
    <property type="entry name" value="Toll/interleukin-1 receptor homology (TIR) domain"/>
    <property type="match status" value="1"/>
</dbReference>
<keyword evidence="5" id="KW-0732">Signal</keyword>
<dbReference type="InterPro" id="IPR036179">
    <property type="entry name" value="Ig-like_dom_sf"/>
</dbReference>
<accession>A0A9W7TRT9</accession>
<dbReference type="InterPro" id="IPR013783">
    <property type="entry name" value="Ig-like_fold"/>
</dbReference>
<feature type="region of interest" description="Disordered" evidence="14">
    <location>
        <begin position="116"/>
        <end position="146"/>
    </location>
</feature>
<protein>
    <submittedName>
        <fullName evidence="18">CD80/86 antigen</fullName>
    </submittedName>
</protein>
<dbReference type="PROSITE" id="PS50104">
    <property type="entry name" value="TIR"/>
    <property type="match status" value="1"/>
</dbReference>
<keyword evidence="11" id="KW-0675">Receptor</keyword>
<evidence type="ECO:0000256" key="7">
    <source>
        <dbReference type="ARBA" id="ARBA00022989"/>
    </source>
</evidence>
<keyword evidence="12" id="KW-0325">Glycoprotein</keyword>
<feature type="domain" description="Ig-like" evidence="17">
    <location>
        <begin position="318"/>
        <end position="385"/>
    </location>
</feature>
<dbReference type="GO" id="GO:0009897">
    <property type="term" value="C:external side of plasma membrane"/>
    <property type="evidence" value="ECO:0007669"/>
    <property type="project" value="TreeGrafter"/>
</dbReference>
<evidence type="ECO:0000259" key="17">
    <source>
        <dbReference type="PROSITE" id="PS50835"/>
    </source>
</evidence>
<sequence length="482" mass="53278">MESVLRCMQASRRLLVVLSSDCLCEKSVSLLECRLCLYLHHTSRTPLVTVRRHALRTACSEIAELRSVSTCVRWHGARSERPNSRFWKLLRLALPLRPLALGKRLIDSTSSHSDLASVATRHPQQQVSLRHSRRSKAVEDSRGHGGRVGLRHLGEAKLAKTTNMPLEQSLTGVIFLFWNQSAGTHEAMRSSVCSLFVCISVLLAVKPGEGTEARNFTAVLGQSVTLRCPGTNSPVRLYIQKNNGGGAEFINGFDTVQELAIPPQYKYRTTINRTELSMEMRNISVSDEGLYECVVFKTRETKKQFTIYLTVTAKYNIPNVTATCNEPASGARSCRLSCWAAGGYPWGAVRWAELNLSLMNDLQNNSIQEQNFKTWTISESLSYHCNQPTNVSCSIGGATSNMTTVCQGKADDEKFSLDAAVISAIAVLLLIVFIVPSVYIIRKCCGRRRPVPGDADVEVPLARTCSSISRTSEGRREDGSSD</sequence>
<evidence type="ECO:0000313" key="19">
    <source>
        <dbReference type="Proteomes" id="UP001059041"/>
    </source>
</evidence>